<reference evidence="7" key="1">
    <citation type="submission" date="2020-11" db="EMBL/GenBank/DDBJ databases">
        <authorList>
            <consortium name="DOE Joint Genome Institute"/>
            <person name="Ahrendt S."/>
            <person name="Riley R."/>
            <person name="Andreopoulos W."/>
            <person name="LaButti K."/>
            <person name="Pangilinan J."/>
            <person name="Ruiz-duenas F.J."/>
            <person name="Barrasa J.M."/>
            <person name="Sanchez-Garcia M."/>
            <person name="Camarero S."/>
            <person name="Miyauchi S."/>
            <person name="Serrano A."/>
            <person name="Linde D."/>
            <person name="Babiker R."/>
            <person name="Drula E."/>
            <person name="Ayuso-Fernandez I."/>
            <person name="Pacheco R."/>
            <person name="Padilla G."/>
            <person name="Ferreira P."/>
            <person name="Barriuso J."/>
            <person name="Kellner H."/>
            <person name="Castanera R."/>
            <person name="Alfaro M."/>
            <person name="Ramirez L."/>
            <person name="Pisabarro A.G."/>
            <person name="Kuo A."/>
            <person name="Tritt A."/>
            <person name="Lipzen A."/>
            <person name="He G."/>
            <person name="Yan M."/>
            <person name="Ng V."/>
            <person name="Cullen D."/>
            <person name="Martin F."/>
            <person name="Rosso M.-N."/>
            <person name="Henrissat B."/>
            <person name="Hibbett D."/>
            <person name="Martinez A.T."/>
            <person name="Grigoriev I.V."/>
        </authorList>
    </citation>
    <scope>NUCLEOTIDE SEQUENCE</scope>
    <source>
        <strain evidence="7">AH 44721</strain>
    </source>
</reference>
<comment type="similarity">
    <text evidence="2 6">Belongs to the fungal hydrophobin family.</text>
</comment>
<dbReference type="Pfam" id="PF01185">
    <property type="entry name" value="Hydrophobin"/>
    <property type="match status" value="1"/>
</dbReference>
<dbReference type="InterPro" id="IPR001338">
    <property type="entry name" value="Class_I_Hydrophobin"/>
</dbReference>
<dbReference type="GO" id="GO:0009277">
    <property type="term" value="C:fungal-type cell wall"/>
    <property type="evidence" value="ECO:0007669"/>
    <property type="project" value="InterPro"/>
</dbReference>
<evidence type="ECO:0000256" key="3">
    <source>
        <dbReference type="ARBA" id="ARBA00022512"/>
    </source>
</evidence>
<dbReference type="GO" id="GO:0005199">
    <property type="term" value="F:structural constituent of cell wall"/>
    <property type="evidence" value="ECO:0007669"/>
    <property type="project" value="InterPro"/>
</dbReference>
<dbReference type="OrthoDB" id="4225815at2759"/>
<organism evidence="7 8">
    <name type="scientific">Gymnopilus junonius</name>
    <name type="common">Spectacular rustgill mushroom</name>
    <name type="synonym">Gymnopilus spectabilis subsp. junonius</name>
    <dbReference type="NCBI Taxonomy" id="109634"/>
    <lineage>
        <taxon>Eukaryota</taxon>
        <taxon>Fungi</taxon>
        <taxon>Dikarya</taxon>
        <taxon>Basidiomycota</taxon>
        <taxon>Agaricomycotina</taxon>
        <taxon>Agaricomycetes</taxon>
        <taxon>Agaricomycetidae</taxon>
        <taxon>Agaricales</taxon>
        <taxon>Agaricineae</taxon>
        <taxon>Hymenogastraceae</taxon>
        <taxon>Gymnopilus</taxon>
    </lineage>
</organism>
<dbReference type="Proteomes" id="UP000724874">
    <property type="component" value="Unassembled WGS sequence"/>
</dbReference>
<keyword evidence="5 6" id="KW-1015">Disulfide bond</keyword>
<evidence type="ECO:0000256" key="5">
    <source>
        <dbReference type="ARBA" id="ARBA00023157"/>
    </source>
</evidence>
<name>A0A9P5P023_GYMJU</name>
<keyword evidence="3 6" id="KW-0134">Cell wall</keyword>
<sequence length="140" mass="14664">MIIKYSFIVGKRLSATKQFKLSTLQVATVALASLAVATPARRNEPASQCNAGCIQCCQSIEQADDPATASVIKSLGIVVQDVTTIVDLTCDPITIIGAGSSSCSAQPVCCENNSFKGLIAIDCTPVDITLQVVSPIVCWE</sequence>
<keyword evidence="4 6" id="KW-0964">Secreted</keyword>
<gene>
    <name evidence="7" type="ORF">CPB84DRAFT_1742026</name>
</gene>
<evidence type="ECO:0000256" key="4">
    <source>
        <dbReference type="ARBA" id="ARBA00022525"/>
    </source>
</evidence>
<evidence type="ECO:0000256" key="2">
    <source>
        <dbReference type="ARBA" id="ARBA00010446"/>
    </source>
</evidence>
<proteinExistence type="inferred from homology"/>
<comment type="subcellular location">
    <subcellularLocation>
        <location evidence="1 6">Secreted</location>
        <location evidence="1 6">Cell wall</location>
    </subcellularLocation>
</comment>
<accession>A0A9P5P023</accession>
<comment type="caution">
    <text evidence="7">The sequence shown here is derived from an EMBL/GenBank/DDBJ whole genome shotgun (WGS) entry which is preliminary data.</text>
</comment>
<dbReference type="EMBL" id="JADNYJ010000001">
    <property type="protein sequence ID" value="KAF8914225.1"/>
    <property type="molecule type" value="Genomic_DNA"/>
</dbReference>
<dbReference type="CDD" id="cd23507">
    <property type="entry name" value="hydrophobin_I"/>
    <property type="match status" value="1"/>
</dbReference>
<evidence type="ECO:0000256" key="1">
    <source>
        <dbReference type="ARBA" id="ARBA00004191"/>
    </source>
</evidence>
<protein>
    <recommendedName>
        <fullName evidence="6">Hydrophobin</fullName>
    </recommendedName>
</protein>
<evidence type="ECO:0000313" key="7">
    <source>
        <dbReference type="EMBL" id="KAF8914225.1"/>
    </source>
</evidence>
<dbReference type="AlphaFoldDB" id="A0A9P5P023"/>
<evidence type="ECO:0000313" key="8">
    <source>
        <dbReference type="Proteomes" id="UP000724874"/>
    </source>
</evidence>
<keyword evidence="8" id="KW-1185">Reference proteome</keyword>
<keyword evidence="6" id="KW-0732">Signal</keyword>
<dbReference type="SMART" id="SM00075">
    <property type="entry name" value="HYDRO"/>
    <property type="match status" value="1"/>
</dbReference>
<evidence type="ECO:0000256" key="6">
    <source>
        <dbReference type="RuleBase" id="RU365009"/>
    </source>
</evidence>